<name>A0AAV5U250_9BILA</name>
<organism evidence="2 3">
    <name type="scientific">Pristionchus entomophagus</name>
    <dbReference type="NCBI Taxonomy" id="358040"/>
    <lineage>
        <taxon>Eukaryota</taxon>
        <taxon>Metazoa</taxon>
        <taxon>Ecdysozoa</taxon>
        <taxon>Nematoda</taxon>
        <taxon>Chromadorea</taxon>
        <taxon>Rhabditida</taxon>
        <taxon>Rhabditina</taxon>
        <taxon>Diplogasteromorpha</taxon>
        <taxon>Diplogasteroidea</taxon>
        <taxon>Neodiplogasteridae</taxon>
        <taxon>Pristionchus</taxon>
    </lineage>
</organism>
<proteinExistence type="predicted"/>
<reference evidence="2" key="1">
    <citation type="submission" date="2023-10" db="EMBL/GenBank/DDBJ databases">
        <title>Genome assembly of Pristionchus species.</title>
        <authorList>
            <person name="Yoshida K."/>
            <person name="Sommer R.J."/>
        </authorList>
    </citation>
    <scope>NUCLEOTIDE SEQUENCE</scope>
    <source>
        <strain evidence="2">RS0144</strain>
    </source>
</reference>
<dbReference type="Proteomes" id="UP001432027">
    <property type="component" value="Unassembled WGS sequence"/>
</dbReference>
<sequence length="77" mass="8730">MRLLSVLLTLLISIAILASARPNFNLLAGRDFDSDIAVDKVPKRQVAPLAADYREKILMLETNKLPSLSKYFSMHEW</sequence>
<evidence type="ECO:0000313" key="2">
    <source>
        <dbReference type="EMBL" id="GMT00946.1"/>
    </source>
</evidence>
<protein>
    <submittedName>
        <fullName evidence="2">Uncharacterized protein</fullName>
    </submittedName>
</protein>
<keyword evidence="1" id="KW-0732">Signal</keyword>
<feature type="signal peptide" evidence="1">
    <location>
        <begin position="1"/>
        <end position="20"/>
    </location>
</feature>
<gene>
    <name evidence="2" type="ORF">PENTCL1PPCAC_23120</name>
</gene>
<dbReference type="EMBL" id="BTSX01000005">
    <property type="protein sequence ID" value="GMT00946.1"/>
    <property type="molecule type" value="Genomic_DNA"/>
</dbReference>
<feature type="chain" id="PRO_5043652491" evidence="1">
    <location>
        <begin position="21"/>
        <end position="77"/>
    </location>
</feature>
<accession>A0AAV5U250</accession>
<evidence type="ECO:0000256" key="1">
    <source>
        <dbReference type="SAM" id="SignalP"/>
    </source>
</evidence>
<comment type="caution">
    <text evidence="2">The sequence shown here is derived from an EMBL/GenBank/DDBJ whole genome shotgun (WGS) entry which is preliminary data.</text>
</comment>
<evidence type="ECO:0000313" key="3">
    <source>
        <dbReference type="Proteomes" id="UP001432027"/>
    </source>
</evidence>
<keyword evidence="3" id="KW-1185">Reference proteome</keyword>
<dbReference type="AlphaFoldDB" id="A0AAV5U250"/>